<dbReference type="EMBL" id="CAJNOQ010028983">
    <property type="protein sequence ID" value="CAF1565613.1"/>
    <property type="molecule type" value="Genomic_DNA"/>
</dbReference>
<evidence type="ECO:0000313" key="2">
    <source>
        <dbReference type="EMBL" id="CAF4427786.1"/>
    </source>
</evidence>
<name>A0A815Y3U1_9BILA</name>
<dbReference type="EMBL" id="CAJOBC010094768">
    <property type="protein sequence ID" value="CAF4427786.1"/>
    <property type="molecule type" value="Genomic_DNA"/>
</dbReference>
<organism evidence="1 3">
    <name type="scientific">Didymodactylos carnosus</name>
    <dbReference type="NCBI Taxonomy" id="1234261"/>
    <lineage>
        <taxon>Eukaryota</taxon>
        <taxon>Metazoa</taxon>
        <taxon>Spiralia</taxon>
        <taxon>Gnathifera</taxon>
        <taxon>Rotifera</taxon>
        <taxon>Eurotatoria</taxon>
        <taxon>Bdelloidea</taxon>
        <taxon>Philodinida</taxon>
        <taxon>Philodinidae</taxon>
        <taxon>Didymodactylos</taxon>
    </lineage>
</organism>
<keyword evidence="3" id="KW-1185">Reference proteome</keyword>
<protein>
    <submittedName>
        <fullName evidence="1">Uncharacterized protein</fullName>
    </submittedName>
</protein>
<reference evidence="1" key="1">
    <citation type="submission" date="2021-02" db="EMBL/GenBank/DDBJ databases">
        <authorList>
            <person name="Nowell W R."/>
        </authorList>
    </citation>
    <scope>NUCLEOTIDE SEQUENCE</scope>
</reference>
<evidence type="ECO:0000313" key="3">
    <source>
        <dbReference type="Proteomes" id="UP000663829"/>
    </source>
</evidence>
<gene>
    <name evidence="1" type="ORF">GPM918_LOCUS40058</name>
    <name evidence="2" type="ORF">SRO942_LOCUS40977</name>
</gene>
<dbReference type="Proteomes" id="UP000681722">
    <property type="component" value="Unassembled WGS sequence"/>
</dbReference>
<comment type="caution">
    <text evidence="1">The sequence shown here is derived from an EMBL/GenBank/DDBJ whole genome shotgun (WGS) entry which is preliminary data.</text>
</comment>
<sequence length="93" mass="10439">MAWIYHMLNSKAKKVHTIKQMGAEESRQCPRCKVWLTESNMAEHLKNCERFRVTGNRPDGATIIIEYTGPAGSGHNLAKMLTSGATNSLTYQK</sequence>
<dbReference type="AlphaFoldDB" id="A0A815Y3U1"/>
<accession>A0A815Y3U1</accession>
<proteinExistence type="predicted"/>
<evidence type="ECO:0000313" key="1">
    <source>
        <dbReference type="EMBL" id="CAF1565613.1"/>
    </source>
</evidence>
<dbReference type="Proteomes" id="UP000663829">
    <property type="component" value="Unassembled WGS sequence"/>
</dbReference>